<name>A0A401HR45_9EURY</name>
<dbReference type="AlphaFoldDB" id="A0A401HR45"/>
<reference evidence="3 4" key="1">
    <citation type="journal article" date="2019" name="Int. J. Syst. Evol. Microbiol.">
        <title>Methanofervidicoccus abyssi gen. nov., sp. nov., a hydrogenotrophic methanogen, isolated from a hydrothermal vent chimney in the Mid-Cayman Spreading Center, the Caribbean Sea.</title>
        <authorList>
            <person name="Sakai S."/>
            <person name="Takaki Y."/>
            <person name="Miyazaki M."/>
            <person name="Ogawara M."/>
            <person name="Yanagawa K."/>
            <person name="Miyazaki J."/>
            <person name="Takai K."/>
        </authorList>
    </citation>
    <scope>NUCLEOTIDE SEQUENCE [LARGE SCALE GENOMIC DNA]</scope>
    <source>
        <strain evidence="3 4">HHB</strain>
    </source>
</reference>
<comment type="caution">
    <text evidence="3">The sequence shown here is derived from an EMBL/GenBank/DDBJ whole genome shotgun (WGS) entry which is preliminary data.</text>
</comment>
<proteinExistence type="predicted"/>
<protein>
    <recommendedName>
        <fullName evidence="2">Transcription regulator TrmB C-terminal domain-containing protein</fullName>
    </recommendedName>
</protein>
<feature type="domain" description="Transcription regulator TrmB C-terminal" evidence="2">
    <location>
        <begin position="52"/>
        <end position="125"/>
    </location>
</feature>
<dbReference type="EMBL" id="BFAX01000004">
    <property type="protein sequence ID" value="GBF36736.1"/>
    <property type="molecule type" value="Genomic_DNA"/>
</dbReference>
<evidence type="ECO:0000256" key="1">
    <source>
        <dbReference type="SAM" id="Phobius"/>
    </source>
</evidence>
<dbReference type="SUPFAM" id="SSF159071">
    <property type="entry name" value="TrmB C-terminal domain-like"/>
    <property type="match status" value="1"/>
</dbReference>
<keyword evidence="1" id="KW-0812">Transmembrane</keyword>
<keyword evidence="1" id="KW-1133">Transmembrane helix</keyword>
<accession>A0A401HR45</accession>
<sequence>MKNNNGVFMKLKIGILEVLVIVSILITSGALVYKFLFSSGDTYQFDGDQMYKCAWVSEKILSKGFPLYADIYGRWTSTGKEFNGTVIIVGARGGTLYGIYNNRSVTIGGEMAYKENIAAEKVILRPLGNTIVSYQIYPVEGYSFKDIEDKIMNSVKPYKKLNITILGIYITGIFAVDSKTYTPTEQQYIRNKIENINNIGEKVNVHFLDNGLIIGGRQKIETLEIYDNLIKPKKILTSKITVYLILNKTLDRLPKNITSYNNITNIITLKN</sequence>
<keyword evidence="4" id="KW-1185">Reference proteome</keyword>
<feature type="transmembrane region" description="Helical" evidence="1">
    <location>
        <begin position="12"/>
        <end position="36"/>
    </location>
</feature>
<evidence type="ECO:0000259" key="2">
    <source>
        <dbReference type="Pfam" id="PF11495"/>
    </source>
</evidence>
<evidence type="ECO:0000313" key="3">
    <source>
        <dbReference type="EMBL" id="GBF36736.1"/>
    </source>
</evidence>
<dbReference type="Pfam" id="PF11495">
    <property type="entry name" value="Regulator_TrmB"/>
    <property type="match status" value="1"/>
</dbReference>
<dbReference type="Proteomes" id="UP000290527">
    <property type="component" value="Unassembled WGS sequence"/>
</dbReference>
<gene>
    <name evidence="3" type="ORF">MHHB_P0966</name>
</gene>
<keyword evidence="1" id="KW-0472">Membrane</keyword>
<evidence type="ECO:0000313" key="4">
    <source>
        <dbReference type="Proteomes" id="UP000290527"/>
    </source>
</evidence>
<dbReference type="InterPro" id="IPR021586">
    <property type="entry name" value="Tscrpt_reg_TrmB_C"/>
</dbReference>
<organism evidence="3 4">
    <name type="scientific">Methanofervidicoccus abyssi</name>
    <dbReference type="NCBI Taxonomy" id="2082189"/>
    <lineage>
        <taxon>Archaea</taxon>
        <taxon>Methanobacteriati</taxon>
        <taxon>Methanobacteriota</taxon>
        <taxon>Methanomada group</taxon>
        <taxon>Methanococci</taxon>
        <taxon>Methanococcales</taxon>
        <taxon>Methanofervidicoccus</taxon>
    </lineage>
</organism>